<evidence type="ECO:0000256" key="1">
    <source>
        <dbReference type="SAM" id="MobiDB-lite"/>
    </source>
</evidence>
<name>A0AAV7QV63_PLEWA</name>
<dbReference type="EMBL" id="JANPWB010000010">
    <property type="protein sequence ID" value="KAJ1143880.1"/>
    <property type="molecule type" value="Genomic_DNA"/>
</dbReference>
<keyword evidence="3" id="KW-1185">Reference proteome</keyword>
<dbReference type="AlphaFoldDB" id="A0AAV7QV63"/>
<proteinExistence type="predicted"/>
<accession>A0AAV7QV63</accession>
<feature type="region of interest" description="Disordered" evidence="1">
    <location>
        <begin position="56"/>
        <end position="78"/>
    </location>
</feature>
<protein>
    <submittedName>
        <fullName evidence="2">Uncharacterized protein</fullName>
    </submittedName>
</protein>
<organism evidence="2 3">
    <name type="scientific">Pleurodeles waltl</name>
    <name type="common">Iberian ribbed newt</name>
    <dbReference type="NCBI Taxonomy" id="8319"/>
    <lineage>
        <taxon>Eukaryota</taxon>
        <taxon>Metazoa</taxon>
        <taxon>Chordata</taxon>
        <taxon>Craniata</taxon>
        <taxon>Vertebrata</taxon>
        <taxon>Euteleostomi</taxon>
        <taxon>Amphibia</taxon>
        <taxon>Batrachia</taxon>
        <taxon>Caudata</taxon>
        <taxon>Salamandroidea</taxon>
        <taxon>Salamandridae</taxon>
        <taxon>Pleurodelinae</taxon>
        <taxon>Pleurodeles</taxon>
    </lineage>
</organism>
<comment type="caution">
    <text evidence="2">The sequence shown here is derived from an EMBL/GenBank/DDBJ whole genome shotgun (WGS) entry which is preliminary data.</text>
</comment>
<evidence type="ECO:0000313" key="3">
    <source>
        <dbReference type="Proteomes" id="UP001066276"/>
    </source>
</evidence>
<dbReference type="Proteomes" id="UP001066276">
    <property type="component" value="Chromosome 6"/>
</dbReference>
<reference evidence="2" key="1">
    <citation type="journal article" date="2022" name="bioRxiv">
        <title>Sequencing and chromosome-scale assembly of the giantPleurodeles waltlgenome.</title>
        <authorList>
            <person name="Brown T."/>
            <person name="Elewa A."/>
            <person name="Iarovenko S."/>
            <person name="Subramanian E."/>
            <person name="Araus A.J."/>
            <person name="Petzold A."/>
            <person name="Susuki M."/>
            <person name="Suzuki K.-i.T."/>
            <person name="Hayashi T."/>
            <person name="Toyoda A."/>
            <person name="Oliveira C."/>
            <person name="Osipova E."/>
            <person name="Leigh N.D."/>
            <person name="Simon A."/>
            <person name="Yun M.H."/>
        </authorList>
    </citation>
    <scope>NUCLEOTIDE SEQUENCE</scope>
    <source>
        <strain evidence="2">20211129_DDA</strain>
        <tissue evidence="2">Liver</tissue>
    </source>
</reference>
<evidence type="ECO:0000313" key="2">
    <source>
        <dbReference type="EMBL" id="KAJ1143880.1"/>
    </source>
</evidence>
<sequence length="78" mass="9174">MEASADGLFGNYFKEKCFLVLLSRVRKHHLKYDTLEPAKKLTPMVGRMSEYHESKAMEHLQERNEKADHVPRETSRLL</sequence>
<gene>
    <name evidence="2" type="ORF">NDU88_010182</name>
</gene>